<gene>
    <name evidence="1" type="ORF">SY1_01240</name>
</gene>
<name>A0AB94IVB3_9BACT</name>
<dbReference type="EMBL" id="FP929056">
    <property type="protein sequence ID" value="CBL27687.1"/>
    <property type="molecule type" value="Genomic_DNA"/>
</dbReference>
<organism evidence="1 2">
    <name type="scientific">Fretibacterium fastidiosum</name>
    <dbReference type="NCBI Taxonomy" id="651822"/>
    <lineage>
        <taxon>Bacteria</taxon>
        <taxon>Thermotogati</taxon>
        <taxon>Synergistota</taxon>
        <taxon>Synergistia</taxon>
        <taxon>Synergistales</taxon>
        <taxon>Aminobacteriaceae</taxon>
        <taxon>Fretibacterium</taxon>
    </lineage>
</organism>
<accession>A0AB94IVB3</accession>
<keyword evidence="2" id="KW-1185">Reference proteome</keyword>
<protein>
    <recommendedName>
        <fullName evidence="3">ABC-type antimicrobial peptide transport system, permease component</fullName>
    </recommendedName>
</protein>
<dbReference type="AlphaFoldDB" id="A0AB94IVB3"/>
<proteinExistence type="predicted"/>
<sequence>MGFFGLYPAWKASRLRPIDALRFE</sequence>
<dbReference type="KEGG" id="sbr:SY1_01240"/>
<evidence type="ECO:0000313" key="2">
    <source>
        <dbReference type="Proteomes" id="UP000008957"/>
    </source>
</evidence>
<dbReference type="Proteomes" id="UP000008957">
    <property type="component" value="Chromosome"/>
</dbReference>
<evidence type="ECO:0008006" key="3">
    <source>
        <dbReference type="Google" id="ProtNLM"/>
    </source>
</evidence>
<reference evidence="1 2" key="2">
    <citation type="submission" date="2010-03" db="EMBL/GenBank/DDBJ databases">
        <authorList>
            <person name="Pajon A."/>
        </authorList>
    </citation>
    <scope>NUCLEOTIDE SEQUENCE [LARGE SCALE GENOMIC DNA]</scope>
    <source>
        <strain evidence="1 2">SGP1</strain>
    </source>
</reference>
<evidence type="ECO:0000313" key="1">
    <source>
        <dbReference type="EMBL" id="CBL27687.1"/>
    </source>
</evidence>
<reference evidence="2" key="1">
    <citation type="submission" date="2010-03" db="EMBL/GenBank/DDBJ databases">
        <title>The genome sequence of Synergistetes sp. SGP1.</title>
        <authorList>
            <consortium name="metaHIT consortium -- http://www.metahit.eu/"/>
            <person name="Pajon A."/>
            <person name="Turner K."/>
            <person name="Parkhill J."/>
            <person name="Wade W."/>
            <person name="Vartoukian S."/>
        </authorList>
    </citation>
    <scope>NUCLEOTIDE SEQUENCE [LARGE SCALE GENOMIC DNA]</scope>
    <source>
        <strain evidence="2">SGP1</strain>
    </source>
</reference>